<gene>
    <name evidence="2" type="primary">Contig19111.g20265</name>
    <name evidence="2" type="ORF">STYLEM_20701</name>
</gene>
<dbReference type="Proteomes" id="UP000039865">
    <property type="component" value="Unassembled WGS sequence"/>
</dbReference>
<proteinExistence type="predicted"/>
<dbReference type="AlphaFoldDB" id="A0A078BAG1"/>
<dbReference type="InParanoid" id="A0A078BAG1"/>
<feature type="region of interest" description="Disordered" evidence="1">
    <location>
        <begin position="261"/>
        <end position="287"/>
    </location>
</feature>
<evidence type="ECO:0000256" key="1">
    <source>
        <dbReference type="SAM" id="MobiDB-lite"/>
    </source>
</evidence>
<evidence type="ECO:0000313" key="2">
    <source>
        <dbReference type="EMBL" id="CDW91545.1"/>
    </source>
</evidence>
<reference evidence="2 3" key="1">
    <citation type="submission" date="2014-06" db="EMBL/GenBank/DDBJ databases">
        <authorList>
            <person name="Swart Estienne"/>
        </authorList>
    </citation>
    <scope>NUCLEOTIDE SEQUENCE [LARGE SCALE GENOMIC DNA]</scope>
    <source>
        <strain evidence="2 3">130c</strain>
    </source>
</reference>
<accession>A0A078BAG1</accession>
<feature type="region of interest" description="Disordered" evidence="1">
    <location>
        <begin position="318"/>
        <end position="337"/>
    </location>
</feature>
<feature type="compositionally biased region" description="Polar residues" evidence="1">
    <location>
        <begin position="323"/>
        <end position="337"/>
    </location>
</feature>
<feature type="region of interest" description="Disordered" evidence="1">
    <location>
        <begin position="105"/>
        <end position="124"/>
    </location>
</feature>
<dbReference type="EMBL" id="CCKQ01019526">
    <property type="protein sequence ID" value="CDW91545.1"/>
    <property type="molecule type" value="Genomic_DNA"/>
</dbReference>
<protein>
    <submittedName>
        <fullName evidence="2">Uncharacterized protein</fullName>
    </submittedName>
</protein>
<name>A0A078BAG1_STYLE</name>
<evidence type="ECO:0000313" key="3">
    <source>
        <dbReference type="Proteomes" id="UP000039865"/>
    </source>
</evidence>
<sequence>MVFQKYLLSTLDRYCNPINSRNKNVTENDIFDFIFGDEESALPQQQHIPNITSEGGSFFTNYQTIGQNQSPQKQRQQVYKTLRVVKGPSKFNSSDLTAAKKLRITQKTPAHSKQQQQAQSTPLSMNKQLKDQCFQIFRQLEFHHLLTNTNNLQLNEVRAMKFFCNTLIILKVDEPMKLIKTKKDLVELIEREKMKLIHQLNQVLISQEIVLDTGRQIQLRMILKKIQKHRIFFNSQSNFYNLLQLLINLIEYQLKQKHQNQASASPSRLDHVSRQDQLSRLDQQTSDSSMFDFRRELQKQQQNKSRIKSQIYCQSSLERRTEQSIQPHDSRNLNFSNIPDIPSQKVGFFTNNNEYGQFNWKNPFDQPESIIKKGSENQSAFQSRNNNVFVSEIPSLDQTFEARSSNNLDDDKNQPIKELDVEISDSFEIQQNPNPFKLSDIVTKKKNNKFGKFNFGQPLNIKSLEPEQAYNDVEMNEVS</sequence>
<organism evidence="2 3">
    <name type="scientific">Stylonychia lemnae</name>
    <name type="common">Ciliate</name>
    <dbReference type="NCBI Taxonomy" id="5949"/>
    <lineage>
        <taxon>Eukaryota</taxon>
        <taxon>Sar</taxon>
        <taxon>Alveolata</taxon>
        <taxon>Ciliophora</taxon>
        <taxon>Intramacronucleata</taxon>
        <taxon>Spirotrichea</taxon>
        <taxon>Stichotrichia</taxon>
        <taxon>Sporadotrichida</taxon>
        <taxon>Oxytrichidae</taxon>
        <taxon>Stylonychinae</taxon>
        <taxon>Stylonychia</taxon>
    </lineage>
</organism>
<feature type="compositionally biased region" description="Basic and acidic residues" evidence="1">
    <location>
        <begin position="268"/>
        <end position="279"/>
    </location>
</feature>
<keyword evidence="3" id="KW-1185">Reference proteome</keyword>